<sequence length="293" mass="33634">MTKFKENRDIDRAIGDNKKIIVFYHKDCTDGFCGAWAAWMKFGDTAEYVGIEPNAKAPLVNDKEIYTIDVGFLAEENVVLMANNIRLTSIDHHVSRKDSVPMTQDYSFDLEHSGCVLAWQYFHPEKPVPKLLSRVEDFDLWRFRLIGTDAIVSFLDLYDFNFDIYSKLIEDFEDDKKVAGFIEKGKLLLEYENKQVDRAVSNNAQLAIFEGIKTYVVNAHVYHSRIGARLAEILPPMALIWHEKRHRRYVSLRSDGTVDVSAMAAKYGGGGHRASAGFTFELGERFPWEYINE</sequence>
<dbReference type="Gene3D" id="3.10.310.30">
    <property type="match status" value="1"/>
</dbReference>
<evidence type="ECO:0000313" key="1">
    <source>
        <dbReference type="EMBL" id="KKR40888.1"/>
    </source>
</evidence>
<dbReference type="Proteomes" id="UP000034072">
    <property type="component" value="Unassembled WGS sequence"/>
</dbReference>
<proteinExistence type="predicted"/>
<accession>A0A0G0QL77</accession>
<dbReference type="EMBL" id="LBXZ01000003">
    <property type="protein sequence ID" value="KKR40888.1"/>
    <property type="molecule type" value="Genomic_DNA"/>
</dbReference>
<protein>
    <recommendedName>
        <fullName evidence="3">Phosphoesterase, DHHA1</fullName>
    </recommendedName>
</protein>
<evidence type="ECO:0000313" key="2">
    <source>
        <dbReference type="Proteomes" id="UP000034072"/>
    </source>
</evidence>
<dbReference type="InterPro" id="IPR052968">
    <property type="entry name" value="Nucleotide_metab_enz"/>
</dbReference>
<evidence type="ECO:0008006" key="3">
    <source>
        <dbReference type="Google" id="ProtNLM"/>
    </source>
</evidence>
<gene>
    <name evidence="1" type="ORF">UT75_C0003G0018</name>
</gene>
<comment type="caution">
    <text evidence="1">The sequence shown here is derived from an EMBL/GenBank/DDBJ whole genome shotgun (WGS) entry which is preliminary data.</text>
</comment>
<dbReference type="SUPFAM" id="SSF64182">
    <property type="entry name" value="DHH phosphoesterases"/>
    <property type="match status" value="1"/>
</dbReference>
<name>A0A0G0QL77_9BACT</name>
<organism evidence="1 2">
    <name type="scientific">Candidatus Yanofskybacteria bacterium GW2011_GWE2_40_11</name>
    <dbReference type="NCBI Taxonomy" id="1619033"/>
    <lineage>
        <taxon>Bacteria</taxon>
        <taxon>Candidatus Yanofskyibacteriota</taxon>
    </lineage>
</organism>
<dbReference type="InterPro" id="IPR038763">
    <property type="entry name" value="DHH_sf"/>
</dbReference>
<dbReference type="PANTHER" id="PTHR42146:SF1">
    <property type="entry name" value="OLIGORIBONUCLEASE NRNB"/>
    <property type="match status" value="1"/>
</dbReference>
<reference evidence="1 2" key="1">
    <citation type="journal article" date="2015" name="Nature">
        <title>rRNA introns, odd ribosomes, and small enigmatic genomes across a large radiation of phyla.</title>
        <authorList>
            <person name="Brown C.T."/>
            <person name="Hug L.A."/>
            <person name="Thomas B.C."/>
            <person name="Sharon I."/>
            <person name="Castelle C.J."/>
            <person name="Singh A."/>
            <person name="Wilkins M.J."/>
            <person name="Williams K.H."/>
            <person name="Banfield J.F."/>
        </authorList>
    </citation>
    <scope>NUCLEOTIDE SEQUENCE [LARGE SCALE GENOMIC DNA]</scope>
</reference>
<dbReference type="AlphaFoldDB" id="A0A0G0QL77"/>
<dbReference type="PANTHER" id="PTHR42146">
    <property type="entry name" value="3',5'-CYCLIC-NUCLEOTIDE PHOSPHODIESTERASE"/>
    <property type="match status" value="1"/>
</dbReference>